<keyword evidence="7" id="KW-0963">Cytoplasm</keyword>
<dbReference type="eggNOG" id="KOG3681">
    <property type="taxonomic scope" value="Eukaryota"/>
</dbReference>
<dbReference type="GO" id="GO:0008013">
    <property type="term" value="F:beta-catenin binding"/>
    <property type="evidence" value="ECO:0000318"/>
    <property type="project" value="GO_Central"/>
</dbReference>
<evidence type="ECO:0000256" key="4">
    <source>
        <dbReference type="ARBA" id="ARBA00008376"/>
    </source>
</evidence>
<keyword evidence="6" id="KW-1003">Cell membrane</keyword>
<evidence type="ECO:0000256" key="13">
    <source>
        <dbReference type="ARBA" id="ARBA00023212"/>
    </source>
</evidence>
<evidence type="ECO:0000256" key="5">
    <source>
        <dbReference type="ARBA" id="ARBA00014125"/>
    </source>
</evidence>
<protein>
    <recommendedName>
        <fullName evidence="5">Vinculin</fullName>
    </recommendedName>
</protein>
<dbReference type="GO" id="GO:0005886">
    <property type="term" value="C:plasma membrane"/>
    <property type="evidence" value="ECO:0000318"/>
    <property type="project" value="GO_Central"/>
</dbReference>
<keyword evidence="8" id="KW-0677">Repeat</keyword>
<dbReference type="InterPro" id="IPR000633">
    <property type="entry name" value="Vinculin_CS"/>
</dbReference>
<keyword evidence="12" id="KW-0009">Actin-binding</keyword>
<dbReference type="PROSITE" id="PS00664">
    <property type="entry name" value="VINCULIN_2"/>
    <property type="match status" value="1"/>
</dbReference>
<evidence type="ECO:0000313" key="15">
    <source>
        <dbReference type="EMBL" id="EDO35762.1"/>
    </source>
</evidence>
<dbReference type="GO" id="GO:0045294">
    <property type="term" value="F:alpha-catenin binding"/>
    <property type="evidence" value="ECO:0000318"/>
    <property type="project" value="GO_Central"/>
</dbReference>
<sequence>MPVFHTKTIEAILEPVAQQVSQLVILHEEGEDGKAMPDLSNPIMAVGAAVANLVKVGKETATQSKDKILKQEMPLAFTRVEESSMLLVQASKLLKRDPYSSEARQKLIDGARGILSGTSALLLTFDEAEVRKIVTFCRSLLEYLPVGEMVEEMQDLLTFVANLSPAIQNVAKAVESRAAELTHTVHRDMLKSSLSKLSGMVPLLISSMKAFVKTPPGAGRPEAQESRNFIINKMSAEITEIIRVLQLTSYDEDGGDDPMYDMKKAASVFDAKFDKAKEWVRDPTCHPGGLGEKAVRECIQQGRVLGSMSQDSDRARVEQVCDDLDQLMGELALLRAQGKGTTPRGLELSGAVDKRLDSLKNNIGDALQHQNISGAKKPTDTIVGKVEQAQQWLNNPAGDHTRLGEKAIRQCIADARKVAEKCSGPERLELLRLCDDLEKMVTELAELKRRGMGNSPQAHALARSINKKLEELNQRVQKAVVGQVAEDFMDTTTALRNLEKAARAPVGTPRREEDFEAKAGTFEHQANQFADTAIRLANAGGNTNRILLDNLRKAAKEVKDLTPQVSHVAKVLLENPNEPAVSDHFDAMKEDWLDSVNNLTDLVDVATDTAQFIDACADAINKEVDSCEYAMAQENPQLVAAKSSNIARLANRVIKVAKTEAEYSEDPAYVAELNDKVGNLEQAISPLIIDAKSVATNIKDKNAHKRLRASMRRVRHIIPHPRPPDVEPLHIGERAPPRPPLPREDVAPAPPRPPPPQEEKTIDMNVQSMLDSPPEDNRIAVSKRDHLPLTAPLRLYPHMLRYFHFCEKKNSGPDTKNYRTMMQTIDRIPTISTQLKIVATVKATMIGAQEMDEDREATETLVGCAENLMSAVRQTVRETEAASVKMRSDAGYVMRWKKKDY</sequence>
<evidence type="ECO:0000256" key="10">
    <source>
        <dbReference type="ARBA" id="ARBA00022949"/>
    </source>
</evidence>
<evidence type="ECO:0000256" key="8">
    <source>
        <dbReference type="ARBA" id="ARBA00022737"/>
    </source>
</evidence>
<dbReference type="GO" id="GO:0005737">
    <property type="term" value="C:cytoplasm"/>
    <property type="evidence" value="ECO:0000318"/>
    <property type="project" value="GO_Central"/>
</dbReference>
<feature type="region of interest" description="Disordered" evidence="14">
    <location>
        <begin position="715"/>
        <end position="760"/>
    </location>
</feature>
<dbReference type="Pfam" id="PF01044">
    <property type="entry name" value="Vinculin"/>
    <property type="match status" value="2"/>
</dbReference>
<keyword evidence="9" id="KW-0130">Cell adhesion</keyword>
<accession>A7SKI3</accession>
<dbReference type="Gene3D" id="1.20.120.230">
    <property type="entry name" value="Alpha-catenin/vinculin-like"/>
    <property type="match status" value="4"/>
</dbReference>
<evidence type="ECO:0000256" key="6">
    <source>
        <dbReference type="ARBA" id="ARBA00022475"/>
    </source>
</evidence>
<dbReference type="GO" id="GO:0005856">
    <property type="term" value="C:cytoskeleton"/>
    <property type="evidence" value="ECO:0000318"/>
    <property type="project" value="GO_Central"/>
</dbReference>
<dbReference type="GO" id="GO:0051015">
    <property type="term" value="F:actin filament binding"/>
    <property type="evidence" value="ECO:0007669"/>
    <property type="project" value="InterPro"/>
</dbReference>
<dbReference type="FunCoup" id="A7SKI3">
    <property type="interactions" value="670"/>
</dbReference>
<keyword evidence="16" id="KW-1185">Reference proteome</keyword>
<dbReference type="PANTHER" id="PTHR46180">
    <property type="entry name" value="VINCULIN"/>
    <property type="match status" value="1"/>
</dbReference>
<dbReference type="Proteomes" id="UP000001593">
    <property type="component" value="Unassembled WGS sequence"/>
</dbReference>
<evidence type="ECO:0000313" key="16">
    <source>
        <dbReference type="Proteomes" id="UP000001593"/>
    </source>
</evidence>
<comment type="similarity">
    <text evidence="4">Belongs to the vinculin/alpha-catenin family.</text>
</comment>
<evidence type="ECO:0000256" key="2">
    <source>
        <dbReference type="ARBA" id="ARBA00004413"/>
    </source>
</evidence>
<dbReference type="InterPro" id="IPR017997">
    <property type="entry name" value="Vinculin"/>
</dbReference>
<dbReference type="InterPro" id="IPR006077">
    <property type="entry name" value="Vinculin/catenin"/>
</dbReference>
<evidence type="ECO:0000256" key="1">
    <source>
        <dbReference type="ARBA" id="ARBA00004245"/>
    </source>
</evidence>
<dbReference type="STRING" id="45351.A7SKI3"/>
<organism evidence="15 16">
    <name type="scientific">Nematostella vectensis</name>
    <name type="common">Starlet sea anemone</name>
    <dbReference type="NCBI Taxonomy" id="45351"/>
    <lineage>
        <taxon>Eukaryota</taxon>
        <taxon>Metazoa</taxon>
        <taxon>Cnidaria</taxon>
        <taxon>Anthozoa</taxon>
        <taxon>Hexacorallia</taxon>
        <taxon>Actiniaria</taxon>
        <taxon>Edwardsiidae</taxon>
        <taxon>Nematostella</taxon>
    </lineage>
</organism>
<dbReference type="HOGENOM" id="CLU_012338_0_0_1"/>
<dbReference type="GO" id="GO:0044291">
    <property type="term" value="C:cell-cell contact zone"/>
    <property type="evidence" value="ECO:0000318"/>
    <property type="project" value="GO_Central"/>
</dbReference>
<evidence type="ECO:0000256" key="12">
    <source>
        <dbReference type="ARBA" id="ARBA00023203"/>
    </source>
</evidence>
<dbReference type="InParanoid" id="A7SKI3"/>
<keyword evidence="10" id="KW-0965">Cell junction</keyword>
<dbReference type="GO" id="GO:0007155">
    <property type="term" value="P:cell adhesion"/>
    <property type="evidence" value="ECO:0000318"/>
    <property type="project" value="GO_Central"/>
</dbReference>
<gene>
    <name evidence="15" type="ORF">NEMVEDRAFT_v1g245872</name>
</gene>
<name>A7SKI3_NEMVE</name>
<evidence type="ECO:0000256" key="3">
    <source>
        <dbReference type="ARBA" id="ARBA00004536"/>
    </source>
</evidence>
<comment type="subcellular location">
    <subcellularLocation>
        <location evidence="3">Cell junction</location>
        <location evidence="3">Adherens junction</location>
    </subcellularLocation>
    <subcellularLocation>
        <location evidence="2">Cell membrane</location>
        <topology evidence="2">Peripheral membrane protein</topology>
        <orientation evidence="2">Cytoplasmic side</orientation>
    </subcellularLocation>
    <subcellularLocation>
        <location evidence="1">Cytoplasm</location>
        <location evidence="1">Cytoskeleton</location>
    </subcellularLocation>
</comment>
<reference evidence="15 16" key="1">
    <citation type="journal article" date="2007" name="Science">
        <title>Sea anemone genome reveals ancestral eumetazoan gene repertoire and genomic organization.</title>
        <authorList>
            <person name="Putnam N.H."/>
            <person name="Srivastava M."/>
            <person name="Hellsten U."/>
            <person name="Dirks B."/>
            <person name="Chapman J."/>
            <person name="Salamov A."/>
            <person name="Terry A."/>
            <person name="Shapiro H."/>
            <person name="Lindquist E."/>
            <person name="Kapitonov V.V."/>
            <person name="Jurka J."/>
            <person name="Genikhovich G."/>
            <person name="Grigoriev I.V."/>
            <person name="Lucas S.M."/>
            <person name="Steele R.E."/>
            <person name="Finnerty J.R."/>
            <person name="Technau U."/>
            <person name="Martindale M.Q."/>
            <person name="Rokhsar D.S."/>
        </authorList>
    </citation>
    <scope>NUCLEOTIDE SEQUENCE [LARGE SCALE GENOMIC DNA]</scope>
    <source>
        <strain evidence="16">CH2 X CH6</strain>
    </source>
</reference>
<evidence type="ECO:0000256" key="14">
    <source>
        <dbReference type="SAM" id="MobiDB-lite"/>
    </source>
</evidence>
<dbReference type="GO" id="GO:0015629">
    <property type="term" value="C:actin cytoskeleton"/>
    <property type="evidence" value="ECO:0007669"/>
    <property type="project" value="InterPro"/>
</dbReference>
<dbReference type="AlphaFoldDB" id="A7SKI3"/>
<dbReference type="PhylomeDB" id="A7SKI3"/>
<dbReference type="EMBL" id="DS469688">
    <property type="protein sequence ID" value="EDO35762.1"/>
    <property type="molecule type" value="Genomic_DNA"/>
</dbReference>
<dbReference type="OMA" id="ANNLCEL"/>
<evidence type="ECO:0000256" key="9">
    <source>
        <dbReference type="ARBA" id="ARBA00022889"/>
    </source>
</evidence>
<dbReference type="GO" id="GO:0005912">
    <property type="term" value="C:adherens junction"/>
    <property type="evidence" value="ECO:0000318"/>
    <property type="project" value="GO_Central"/>
</dbReference>
<dbReference type="GO" id="GO:0005925">
    <property type="term" value="C:focal adhesion"/>
    <property type="evidence" value="ECO:0000318"/>
    <property type="project" value="GO_Central"/>
</dbReference>
<evidence type="ECO:0000256" key="7">
    <source>
        <dbReference type="ARBA" id="ARBA00022490"/>
    </source>
</evidence>
<feature type="compositionally biased region" description="Basic and acidic residues" evidence="14">
    <location>
        <begin position="722"/>
        <end position="746"/>
    </location>
</feature>
<keyword evidence="13" id="KW-0206">Cytoskeleton</keyword>
<dbReference type="GO" id="GO:0005198">
    <property type="term" value="F:structural molecule activity"/>
    <property type="evidence" value="ECO:0007669"/>
    <property type="project" value="InterPro"/>
</dbReference>
<evidence type="ECO:0000256" key="11">
    <source>
        <dbReference type="ARBA" id="ARBA00023136"/>
    </source>
</evidence>
<dbReference type="Gene3D" id="1.20.120.810">
    <property type="entry name" value="Vinculin, Vh2 four-helix bundle"/>
    <property type="match status" value="2"/>
</dbReference>
<dbReference type="InterPro" id="IPR036723">
    <property type="entry name" value="Alpha-catenin/vinculin-like_sf"/>
</dbReference>
<dbReference type="SUPFAM" id="SSF47220">
    <property type="entry name" value="alpha-catenin/vinculin-like"/>
    <property type="match status" value="6"/>
</dbReference>
<keyword evidence="11" id="KW-0472">Membrane</keyword>
<proteinExistence type="inferred from homology"/>